<reference evidence="1" key="1">
    <citation type="submission" date="2021-06" db="EMBL/GenBank/DDBJ databases">
        <authorList>
            <person name="Kallberg Y."/>
            <person name="Tangrot J."/>
            <person name="Rosling A."/>
        </authorList>
    </citation>
    <scope>NUCLEOTIDE SEQUENCE</scope>
    <source>
        <strain evidence="1">IN212</strain>
    </source>
</reference>
<dbReference type="AlphaFoldDB" id="A0A9N9JNI7"/>
<feature type="non-terminal residue" evidence="1">
    <location>
        <position position="47"/>
    </location>
</feature>
<evidence type="ECO:0000313" key="2">
    <source>
        <dbReference type="Proteomes" id="UP000789396"/>
    </source>
</evidence>
<name>A0A9N9JNI7_9GLOM</name>
<proteinExistence type="predicted"/>
<dbReference type="Proteomes" id="UP000789396">
    <property type="component" value="Unassembled WGS sequence"/>
</dbReference>
<gene>
    <name evidence="1" type="ORF">RFULGI_LOCUS16669</name>
</gene>
<protein>
    <submittedName>
        <fullName evidence="1">8830_t:CDS:1</fullName>
    </submittedName>
</protein>
<dbReference type="OrthoDB" id="10485451at2759"/>
<sequence length="47" mass="5467">MFEPTIINIDYSSIENEKDAFDDDEKLTNEEQIMLNNSSNTIDLLNE</sequence>
<keyword evidence="2" id="KW-1185">Reference proteome</keyword>
<comment type="caution">
    <text evidence="1">The sequence shown here is derived from an EMBL/GenBank/DDBJ whole genome shotgun (WGS) entry which is preliminary data.</text>
</comment>
<organism evidence="1 2">
    <name type="scientific">Racocetra fulgida</name>
    <dbReference type="NCBI Taxonomy" id="60492"/>
    <lineage>
        <taxon>Eukaryota</taxon>
        <taxon>Fungi</taxon>
        <taxon>Fungi incertae sedis</taxon>
        <taxon>Mucoromycota</taxon>
        <taxon>Glomeromycotina</taxon>
        <taxon>Glomeromycetes</taxon>
        <taxon>Diversisporales</taxon>
        <taxon>Gigasporaceae</taxon>
        <taxon>Racocetra</taxon>
    </lineage>
</organism>
<evidence type="ECO:0000313" key="1">
    <source>
        <dbReference type="EMBL" id="CAG8790213.1"/>
    </source>
</evidence>
<dbReference type="EMBL" id="CAJVPZ010060454">
    <property type="protein sequence ID" value="CAG8790213.1"/>
    <property type="molecule type" value="Genomic_DNA"/>
</dbReference>
<accession>A0A9N9JNI7</accession>